<organism evidence="2 3">
    <name type="scientific">Reticulomyxa filosa</name>
    <dbReference type="NCBI Taxonomy" id="46433"/>
    <lineage>
        <taxon>Eukaryota</taxon>
        <taxon>Sar</taxon>
        <taxon>Rhizaria</taxon>
        <taxon>Retaria</taxon>
        <taxon>Foraminifera</taxon>
        <taxon>Monothalamids</taxon>
        <taxon>Reticulomyxidae</taxon>
        <taxon>Reticulomyxa</taxon>
    </lineage>
</organism>
<comment type="caution">
    <text evidence="2">The sequence shown here is derived from an EMBL/GenBank/DDBJ whole genome shotgun (WGS) entry which is preliminary data.</text>
</comment>
<accession>X6P9H1</accession>
<evidence type="ECO:0000313" key="3">
    <source>
        <dbReference type="Proteomes" id="UP000023152"/>
    </source>
</evidence>
<dbReference type="AlphaFoldDB" id="X6P9H1"/>
<reference evidence="2 3" key="1">
    <citation type="journal article" date="2013" name="Curr. Biol.">
        <title>The Genome of the Foraminiferan Reticulomyxa filosa.</title>
        <authorList>
            <person name="Glockner G."/>
            <person name="Hulsmann N."/>
            <person name="Schleicher M."/>
            <person name="Noegel A.A."/>
            <person name="Eichinger L."/>
            <person name="Gallinger C."/>
            <person name="Pawlowski J."/>
            <person name="Sierra R."/>
            <person name="Euteneuer U."/>
            <person name="Pillet L."/>
            <person name="Moustafa A."/>
            <person name="Platzer M."/>
            <person name="Groth M."/>
            <person name="Szafranski K."/>
            <person name="Schliwa M."/>
        </authorList>
    </citation>
    <scope>NUCLEOTIDE SEQUENCE [LARGE SCALE GENOMIC DNA]</scope>
</reference>
<keyword evidence="3" id="KW-1185">Reference proteome</keyword>
<gene>
    <name evidence="2" type="ORF">RFI_01883</name>
</gene>
<evidence type="ECO:0000313" key="2">
    <source>
        <dbReference type="EMBL" id="ETO35190.1"/>
    </source>
</evidence>
<proteinExistence type="predicted"/>
<dbReference type="Proteomes" id="UP000023152">
    <property type="component" value="Unassembled WGS sequence"/>
</dbReference>
<dbReference type="EMBL" id="ASPP01001874">
    <property type="protein sequence ID" value="ETO35190.1"/>
    <property type="molecule type" value="Genomic_DNA"/>
</dbReference>
<protein>
    <submittedName>
        <fullName evidence="2">Uncharacterized protein</fullName>
    </submittedName>
</protein>
<name>X6P9H1_RETFI</name>
<feature type="signal peptide" evidence="1">
    <location>
        <begin position="1"/>
        <end position="18"/>
    </location>
</feature>
<feature type="chain" id="PRO_5004977333" evidence="1">
    <location>
        <begin position="19"/>
        <end position="160"/>
    </location>
</feature>
<sequence>MYAFFLYACLLSILFCSPQFPRIHFYHIDATKGKKINKEQLKMQLRFINCFGKQKTYCGYYSFDKEATVGHFGECLQCKQMVRQSWPLLQMKVQSGDVTSNVDRNEAKINPFFPNHNQSSFDTSNFTKYTCDYSQNTTFAVTSKSQNRCLKETFFQNEEL</sequence>
<evidence type="ECO:0000256" key="1">
    <source>
        <dbReference type="SAM" id="SignalP"/>
    </source>
</evidence>
<keyword evidence="1" id="KW-0732">Signal</keyword>